<dbReference type="PROSITE" id="PS50042">
    <property type="entry name" value="CNMP_BINDING_3"/>
    <property type="match status" value="1"/>
</dbReference>
<dbReference type="GeneID" id="5797834"/>
<dbReference type="InterPro" id="IPR000595">
    <property type="entry name" value="cNMP-bd_dom"/>
</dbReference>
<feature type="domain" description="Cyclic nucleotide-binding" evidence="1">
    <location>
        <begin position="4"/>
        <end position="77"/>
    </location>
</feature>
<organism evidence="2 3">
    <name type="scientific">Betalipothrixvirus acidiani</name>
    <dbReference type="NCBI Taxonomy" id="346881"/>
    <lineage>
        <taxon>Viruses</taxon>
        <taxon>Adnaviria</taxon>
        <taxon>Zilligvirae</taxon>
        <taxon>Taleaviricota</taxon>
        <taxon>Tokiviricetes</taxon>
        <taxon>Ligamenvirales</taxon>
        <taxon>Lipothrixviridae</taxon>
        <taxon>Betalipothrixvirus</taxon>
    </lineage>
</organism>
<evidence type="ECO:0000313" key="2">
    <source>
        <dbReference type="EMBL" id="CAJ31504.1"/>
    </source>
</evidence>
<name>A7WKA3_9VIRU</name>
<sequence>MVRMEKSVEEEIISKIRDRLCESGYLISHVVLFKMSEKSGFFYIVVEGDQGLTLVERGRYTISGNSLMIQLSTGETFYI</sequence>
<dbReference type="RefSeq" id="YP_001604356.1">
    <property type="nucleotide sequence ID" value="NC_010155.1"/>
</dbReference>
<evidence type="ECO:0000259" key="1">
    <source>
        <dbReference type="PROSITE" id="PS50042"/>
    </source>
</evidence>
<evidence type="ECO:0000313" key="3">
    <source>
        <dbReference type="Proteomes" id="UP000001310"/>
    </source>
</evidence>
<accession>A7WKA3</accession>
<dbReference type="Proteomes" id="UP000001310">
    <property type="component" value="Segment"/>
</dbReference>
<protein>
    <recommendedName>
        <fullName evidence="1">Cyclic nucleotide-binding domain-containing protein</fullName>
    </recommendedName>
</protein>
<dbReference type="OrthoDB" id="28228at10239"/>
<reference evidence="3" key="1">
    <citation type="journal article" date="2008" name="J. Virol.">
        <title>Structure of the acidianus filamentous virus 3 and comparative genomics of related archaeal lipothrixviruses.</title>
        <authorList>
            <person name="Vestergaard G."/>
            <person name="Aramayo R."/>
            <person name="Basta T."/>
            <person name="Haring M."/>
            <person name="Peng X."/>
            <person name="Brugger K."/>
            <person name="Chen L."/>
            <person name="Rachel R."/>
            <person name="Boisset N."/>
            <person name="Garrett R.A."/>
            <person name="Prangishvili D."/>
        </authorList>
    </citation>
    <scope>NUCLEOTIDE SEQUENCE [LARGE SCALE GENOMIC DNA]</scope>
</reference>
<dbReference type="EMBL" id="AM087120">
    <property type="protein sequence ID" value="CAJ31504.1"/>
    <property type="molecule type" value="Genomic_DNA"/>
</dbReference>
<keyword evidence="3" id="KW-1185">Reference proteome</keyword>
<dbReference type="KEGG" id="vg:5797834"/>
<proteinExistence type="predicted"/>